<dbReference type="OrthoDB" id="9788209at2"/>
<dbReference type="STRING" id="1234679.BN424_3460"/>
<evidence type="ECO:0000259" key="4">
    <source>
        <dbReference type="PROSITE" id="PS50932"/>
    </source>
</evidence>
<dbReference type="Pfam" id="PF00356">
    <property type="entry name" value="LacI"/>
    <property type="match status" value="1"/>
</dbReference>
<dbReference type="InterPro" id="IPR010982">
    <property type="entry name" value="Lambda_DNA-bd_dom_sf"/>
</dbReference>
<evidence type="ECO:0000256" key="1">
    <source>
        <dbReference type="ARBA" id="ARBA00023015"/>
    </source>
</evidence>
<dbReference type="EMBL" id="HE999757">
    <property type="protein sequence ID" value="CCO12881.2"/>
    <property type="molecule type" value="Genomic_DNA"/>
</dbReference>
<accession>K8EW30</accession>
<keyword evidence="3" id="KW-0804">Transcription</keyword>
<dbReference type="GO" id="GO:0000976">
    <property type="term" value="F:transcription cis-regulatory region binding"/>
    <property type="evidence" value="ECO:0007669"/>
    <property type="project" value="TreeGrafter"/>
</dbReference>
<dbReference type="HOGENOM" id="CLU_037628_14_0_9"/>
<keyword evidence="1" id="KW-0805">Transcription regulation</keyword>
<dbReference type="SUPFAM" id="SSF47413">
    <property type="entry name" value="lambda repressor-like DNA-binding domains"/>
    <property type="match status" value="1"/>
</dbReference>
<dbReference type="PANTHER" id="PTHR30146">
    <property type="entry name" value="LACI-RELATED TRANSCRIPTIONAL REPRESSOR"/>
    <property type="match status" value="1"/>
</dbReference>
<dbReference type="Proteomes" id="UP000000212">
    <property type="component" value="Chromosome"/>
</dbReference>
<dbReference type="eggNOG" id="COG1609">
    <property type="taxonomic scope" value="Bacteria"/>
</dbReference>
<dbReference type="Gene3D" id="3.40.50.2300">
    <property type="match status" value="2"/>
</dbReference>
<feature type="domain" description="HTH lacI-type" evidence="4">
    <location>
        <begin position="3"/>
        <end position="57"/>
    </location>
</feature>
<dbReference type="SUPFAM" id="SSF53822">
    <property type="entry name" value="Periplasmic binding protein-like I"/>
    <property type="match status" value="1"/>
</dbReference>
<dbReference type="KEGG" id="cml:BN424_3460"/>
<dbReference type="PROSITE" id="PS50932">
    <property type="entry name" value="HTH_LACI_2"/>
    <property type="match status" value="1"/>
</dbReference>
<reference evidence="6" key="1">
    <citation type="journal article" date="2013" name="Genome Announc.">
        <title>Complete Chromosome Sequence of Carnobacterium maltaromaticum LMA 28.</title>
        <authorList>
            <person name="Cailliez-Grimal C."/>
            <person name="Chaillou S."/>
            <person name="Anba-Mondoloni J."/>
            <person name="Loux V."/>
            <person name="Afzal M.I."/>
            <person name="Rahman A."/>
            <person name="Kergourlay G."/>
            <person name="Champomier-Verges M.C."/>
            <person name="Zagorec M."/>
            <person name="Dalgaard P."/>
            <person name="Leisner J.J."/>
            <person name="Prevost H."/>
            <person name="Revol-Junelles A.M."/>
            <person name="Borges F."/>
        </authorList>
    </citation>
    <scope>NUCLEOTIDE SEQUENCE</scope>
    <source>
        <strain evidence="6">LMA28</strain>
    </source>
</reference>
<name>K8EW30_CARML</name>
<protein>
    <submittedName>
        <fullName evidence="5">Bacterial regulatory s, lacI family protein</fullName>
    </submittedName>
</protein>
<dbReference type="SMART" id="SM00354">
    <property type="entry name" value="HTH_LACI"/>
    <property type="match status" value="1"/>
</dbReference>
<dbReference type="InterPro" id="IPR028082">
    <property type="entry name" value="Peripla_BP_I"/>
</dbReference>
<sequence length="311" mass="34939">MKLNIKDIAKLSGCSVSTVSRVLNQHPYVSEEKKERILKVIAEHDYAPNSQARDLQSGESKTIGVIVPAISLIYFDQIINGILENAFEKGYMVTLLPSNYDKAKEKYYFTQLKNKRFDGIIVTSRVHEMAEIEKFTKYGTIVCCEDTGDYLVSGVYVDRLAAYNQVFAELKAQGKNKIALTLGRSQLISNSARLTFEAYQKNFGPLNPDYLVDNCYDGPGGIIAGDYFSQLKDVPEVVFTNNDETAVAIFQVFQRKGLTVQVIGQSNMYVSEAMGISTIDLQLSEIGRLAFDLVCTKEYQKICLKSEYIKR</sequence>
<dbReference type="Pfam" id="PF00532">
    <property type="entry name" value="Peripla_BP_1"/>
    <property type="match status" value="1"/>
</dbReference>
<dbReference type="GeneID" id="83604632"/>
<evidence type="ECO:0000256" key="2">
    <source>
        <dbReference type="ARBA" id="ARBA00023125"/>
    </source>
</evidence>
<dbReference type="AlphaFoldDB" id="K8EW30"/>
<dbReference type="CDD" id="cd01392">
    <property type="entry name" value="HTH_LacI"/>
    <property type="match status" value="1"/>
</dbReference>
<dbReference type="CDD" id="cd06286">
    <property type="entry name" value="PBP1_CcpB-like"/>
    <property type="match status" value="1"/>
</dbReference>
<evidence type="ECO:0000313" key="6">
    <source>
        <dbReference type="Proteomes" id="UP000000212"/>
    </source>
</evidence>
<dbReference type="GO" id="GO:0003700">
    <property type="term" value="F:DNA-binding transcription factor activity"/>
    <property type="evidence" value="ECO:0007669"/>
    <property type="project" value="TreeGrafter"/>
</dbReference>
<keyword evidence="2" id="KW-0238">DNA-binding</keyword>
<dbReference type="InterPro" id="IPR001761">
    <property type="entry name" value="Peripla_BP/Lac1_sug-bd_dom"/>
</dbReference>
<evidence type="ECO:0000313" key="5">
    <source>
        <dbReference type="EMBL" id="CCO12881.2"/>
    </source>
</evidence>
<organism evidence="5 6">
    <name type="scientific">Carnobacterium maltaromaticum LMA28</name>
    <dbReference type="NCBI Taxonomy" id="1234679"/>
    <lineage>
        <taxon>Bacteria</taxon>
        <taxon>Bacillati</taxon>
        <taxon>Bacillota</taxon>
        <taxon>Bacilli</taxon>
        <taxon>Lactobacillales</taxon>
        <taxon>Carnobacteriaceae</taxon>
        <taxon>Carnobacterium</taxon>
    </lineage>
</organism>
<proteinExistence type="predicted"/>
<dbReference type="RefSeq" id="WP_015077790.1">
    <property type="nucleotide sequence ID" value="NC_019425.2"/>
</dbReference>
<keyword evidence="6" id="KW-1185">Reference proteome</keyword>
<evidence type="ECO:0000256" key="3">
    <source>
        <dbReference type="ARBA" id="ARBA00023163"/>
    </source>
</evidence>
<dbReference type="Gene3D" id="1.10.260.40">
    <property type="entry name" value="lambda repressor-like DNA-binding domains"/>
    <property type="match status" value="1"/>
</dbReference>
<dbReference type="InterPro" id="IPR000843">
    <property type="entry name" value="HTH_LacI"/>
</dbReference>
<gene>
    <name evidence="5" type="primary">ccpB</name>
    <name evidence="5" type="ORF">BN424_3460</name>
</gene>
<dbReference type="PANTHER" id="PTHR30146:SF105">
    <property type="entry name" value="CATABOLITE CONTROL PROTEIN B"/>
    <property type="match status" value="1"/>
</dbReference>